<accession>A0A0E0DTY6</accession>
<dbReference type="AlphaFoldDB" id="A0A0E0DTY6"/>
<feature type="compositionally biased region" description="Polar residues" evidence="1">
    <location>
        <begin position="1019"/>
        <end position="1035"/>
    </location>
</feature>
<feature type="region of interest" description="Disordered" evidence="1">
    <location>
        <begin position="1006"/>
        <end position="1037"/>
    </location>
</feature>
<dbReference type="Proteomes" id="UP000008021">
    <property type="component" value="Chromosome 5"/>
</dbReference>
<name>A0A0E0DTY6_9ORYZ</name>
<reference evidence="2" key="1">
    <citation type="submission" date="2015-04" db="UniProtKB">
        <authorList>
            <consortium name="EnsemblPlants"/>
        </authorList>
    </citation>
    <scope>IDENTIFICATION</scope>
</reference>
<reference evidence="2" key="2">
    <citation type="submission" date="2018-05" db="EMBL/GenBank/DDBJ databases">
        <title>OmerRS3 (Oryza meridionalis Reference Sequence Version 3).</title>
        <authorList>
            <person name="Zhang J."/>
            <person name="Kudrna D."/>
            <person name="Lee S."/>
            <person name="Talag J."/>
            <person name="Welchert J."/>
            <person name="Wing R.A."/>
        </authorList>
    </citation>
    <scope>NUCLEOTIDE SEQUENCE [LARGE SCALE GENOMIC DNA]</scope>
    <source>
        <strain evidence="2">cv. OR44</strain>
    </source>
</reference>
<feature type="compositionally biased region" description="Basic residues" evidence="1">
    <location>
        <begin position="278"/>
        <end position="289"/>
    </location>
</feature>
<organism evidence="2">
    <name type="scientific">Oryza meridionalis</name>
    <dbReference type="NCBI Taxonomy" id="40149"/>
    <lineage>
        <taxon>Eukaryota</taxon>
        <taxon>Viridiplantae</taxon>
        <taxon>Streptophyta</taxon>
        <taxon>Embryophyta</taxon>
        <taxon>Tracheophyta</taxon>
        <taxon>Spermatophyta</taxon>
        <taxon>Magnoliopsida</taxon>
        <taxon>Liliopsida</taxon>
        <taxon>Poales</taxon>
        <taxon>Poaceae</taxon>
        <taxon>BOP clade</taxon>
        <taxon>Oryzoideae</taxon>
        <taxon>Oryzeae</taxon>
        <taxon>Oryzinae</taxon>
        <taxon>Oryza</taxon>
    </lineage>
</organism>
<dbReference type="HOGENOM" id="CLU_292783_0_0_1"/>
<feature type="region of interest" description="Disordered" evidence="1">
    <location>
        <begin position="357"/>
        <end position="397"/>
    </location>
</feature>
<feature type="region of interest" description="Disordered" evidence="1">
    <location>
        <begin position="277"/>
        <end position="310"/>
    </location>
</feature>
<evidence type="ECO:0000313" key="3">
    <source>
        <dbReference type="Proteomes" id="UP000008021"/>
    </source>
</evidence>
<feature type="region of interest" description="Disordered" evidence="1">
    <location>
        <begin position="808"/>
        <end position="827"/>
    </location>
</feature>
<protein>
    <submittedName>
        <fullName evidence="2">Uncharacterized protein</fullName>
    </submittedName>
</protein>
<dbReference type="EnsemblPlants" id="OMERI05G20640.1">
    <property type="protein sequence ID" value="OMERI05G20640.1"/>
    <property type="gene ID" value="OMERI05G20640"/>
</dbReference>
<feature type="region of interest" description="Disordered" evidence="1">
    <location>
        <begin position="1"/>
        <end position="67"/>
    </location>
</feature>
<feature type="compositionally biased region" description="Low complexity" evidence="1">
    <location>
        <begin position="301"/>
        <end position="310"/>
    </location>
</feature>
<feature type="compositionally biased region" description="Polar residues" evidence="1">
    <location>
        <begin position="363"/>
        <end position="382"/>
    </location>
</feature>
<dbReference type="eggNOG" id="ENOG502QU5G">
    <property type="taxonomic scope" value="Eukaryota"/>
</dbReference>
<sequence length="1176" mass="128674">MAPPRPRPARARQSSHDNLIRPRCKGASSGVRPAGGSPSPLPPPGPPRTRRAPPCLPISTPPHPRHHLTPRCTVPACVACSDKQQPRRASRRFPLAMASAAAAAAGVPFSIRGYAARARAGAADEGGRCWPFAGKAGALPPMEVRGFRWWGDEAAALAEEEGEEERRLAAKRRKRSIVELFAAVPKVVAAADEGLGRGKRVRRKLDKGDPQAVGAEAAAAAKKKKKGFRKEKVLVEIGVRKKLQIKQALHFEKFKGKSSKTKVTSASMSQLFQNAIQKQKKKSLSKKKGVPLEKKSMKGNKTTTLSSQKTTKSSCHVQSILKKHLKTGVGTLLKNTDVMSPSKSLLKPKHVTFSDDNDILGRTDSQLGDGTEKSQLLQTSQQHYKDGKSQGGDNHCSTYEPQFSYQRAGAIVDSVEEDTSSTVLLTKSKEKTILANPVDLNHCLEISSSGSCLNFINSAVLSGQVLPQNFAGVGSIPNEGSNVHVGFQAEENHHKYQGSSVGASLAVKARSSDLIRRQLPEPSSSCFVASLRVNDGNRSKMLQERLTALHPRLIRSKDMVNSISSSAGSNKSTDAQTPNCVSACRNMHSEDYQGLPLNSHGEFVKLHPSGTIDPNGMFKRQFPGGDYVRPSAFPAFITPETCVDYAHLKSSYQGPQFCAVDTFDFQSEPYHSPTASAAYGMGFRQSPNSERMEVHGYAVPSNNDPYINQQELSVGCFCPAFTGQGNQTHKPLEMQNCFPSQHYEQNTQPAPETTVRLMGKNFTLGTSSNQFRGLDNKNPCPSKQSRDEDHSRGMSAKAFSQLFHGTRVEPPSTLRNSNGGVEHPSRFSSVPEAELRCGLDSYSFRTSDRYQQPHLAVQNKLYVNPVSRHNEAEPWQQQLHVENHILGASEPQLLGTMHLRQSKTAATVPFYSPKHNFSNLVEIRPARSQFAYFPRQNVTQRTPISSFLSGYAVQSSPGLTTPTKFTSLRPLPPSVTSSHVYSSEDAQPHGSVPPFYPSIALSDQASKNCAPGDLKDNRSMQQTPITSNHDSSEQLNRGFKRPEVEDDVFLKPRKSFIAVGKDLNLLPLQEERLGLCGSRPDAQLPVCLSKDSEVDVQLLNNDTQIAWSDSVNRVRTILPVKLRSGAKHILEPGASPSATLGQEESWPLHSIKTFVVEDDAHAVGTSKKRDEEICRV</sequence>
<proteinExistence type="predicted"/>
<dbReference type="PANTHER" id="PTHR36892">
    <property type="entry name" value="OS01G0201800 PROTEIN"/>
    <property type="match status" value="1"/>
</dbReference>
<dbReference type="PANTHER" id="PTHR36892:SF1">
    <property type="entry name" value="OS05G0518200 PROTEIN"/>
    <property type="match status" value="1"/>
</dbReference>
<dbReference type="Gramene" id="OMERI05G20640.1">
    <property type="protein sequence ID" value="OMERI05G20640.1"/>
    <property type="gene ID" value="OMERI05G20640"/>
</dbReference>
<evidence type="ECO:0000313" key="2">
    <source>
        <dbReference type="EnsemblPlants" id="OMERI05G20640.1"/>
    </source>
</evidence>
<keyword evidence="3" id="KW-1185">Reference proteome</keyword>
<feature type="region of interest" description="Disordered" evidence="1">
    <location>
        <begin position="766"/>
        <end position="793"/>
    </location>
</feature>
<evidence type="ECO:0000256" key="1">
    <source>
        <dbReference type="SAM" id="MobiDB-lite"/>
    </source>
</evidence>